<gene>
    <name evidence="2" type="ORF">FB567DRAFT_535933</name>
</gene>
<sequence length="92" mass="10139">MIGSVLITGANGSLAINIVKCLLRVYPEMTLLLTVRDESDDNQNTTELRRLIAKHPNTAVSILKLDLNSLDETANFCSQVAEEIESSRLHSL</sequence>
<feature type="domain" description="Ketoreductase (KR)" evidence="1">
    <location>
        <begin position="3"/>
        <end position="83"/>
    </location>
</feature>
<dbReference type="Gene3D" id="3.40.50.720">
    <property type="entry name" value="NAD(P)-binding Rossmann-like Domain"/>
    <property type="match status" value="1"/>
</dbReference>
<dbReference type="SUPFAM" id="SSF51735">
    <property type="entry name" value="NAD(P)-binding Rossmann-fold domains"/>
    <property type="match status" value="1"/>
</dbReference>
<dbReference type="InterPro" id="IPR013968">
    <property type="entry name" value="PKS_KR"/>
</dbReference>
<dbReference type="InterPro" id="IPR051593">
    <property type="entry name" value="Ergosterol_Biosynth_ERG27"/>
</dbReference>
<evidence type="ECO:0000313" key="2">
    <source>
        <dbReference type="EMBL" id="KAH7076316.1"/>
    </source>
</evidence>
<protein>
    <recommendedName>
        <fullName evidence="1">Ketoreductase (KR) domain-containing protein</fullName>
    </recommendedName>
</protein>
<evidence type="ECO:0000259" key="1">
    <source>
        <dbReference type="Pfam" id="PF08659"/>
    </source>
</evidence>
<dbReference type="GO" id="GO:0005789">
    <property type="term" value="C:endoplasmic reticulum membrane"/>
    <property type="evidence" value="ECO:0007669"/>
    <property type="project" value="TreeGrafter"/>
</dbReference>
<dbReference type="GO" id="GO:0000253">
    <property type="term" value="F:3-beta-hydroxysteroid 3-dehydrogenase (NADP+) activity"/>
    <property type="evidence" value="ECO:0007669"/>
    <property type="project" value="TreeGrafter"/>
</dbReference>
<dbReference type="AlphaFoldDB" id="A0A8K0QX89"/>
<dbReference type="OrthoDB" id="191139at2759"/>
<dbReference type="InterPro" id="IPR036291">
    <property type="entry name" value="NAD(P)-bd_dom_sf"/>
</dbReference>
<reference evidence="2" key="1">
    <citation type="journal article" date="2021" name="Nat. Commun.">
        <title>Genetic determinants of endophytism in the Arabidopsis root mycobiome.</title>
        <authorList>
            <person name="Mesny F."/>
            <person name="Miyauchi S."/>
            <person name="Thiergart T."/>
            <person name="Pickel B."/>
            <person name="Atanasova L."/>
            <person name="Karlsson M."/>
            <person name="Huettel B."/>
            <person name="Barry K.W."/>
            <person name="Haridas S."/>
            <person name="Chen C."/>
            <person name="Bauer D."/>
            <person name="Andreopoulos W."/>
            <person name="Pangilinan J."/>
            <person name="LaButti K."/>
            <person name="Riley R."/>
            <person name="Lipzen A."/>
            <person name="Clum A."/>
            <person name="Drula E."/>
            <person name="Henrissat B."/>
            <person name="Kohler A."/>
            <person name="Grigoriev I.V."/>
            <person name="Martin F.M."/>
            <person name="Hacquard S."/>
        </authorList>
    </citation>
    <scope>NUCLEOTIDE SEQUENCE</scope>
    <source>
        <strain evidence="2">MPI-SDFR-AT-0120</strain>
    </source>
</reference>
<keyword evidence="3" id="KW-1185">Reference proteome</keyword>
<dbReference type="Pfam" id="PF08659">
    <property type="entry name" value="KR"/>
    <property type="match status" value="1"/>
</dbReference>
<dbReference type="GO" id="GO:0005811">
    <property type="term" value="C:lipid droplet"/>
    <property type="evidence" value="ECO:0007669"/>
    <property type="project" value="TreeGrafter"/>
</dbReference>
<accession>A0A8K0QX89</accession>
<proteinExistence type="predicted"/>
<name>A0A8K0QX89_9PLEO</name>
<dbReference type="PANTHER" id="PTHR43647:SF4">
    <property type="entry name" value="KETOREDUCTASE (KR) DOMAIN-CONTAINING PROTEIN"/>
    <property type="match status" value="1"/>
</dbReference>
<organism evidence="2 3">
    <name type="scientific">Paraphoma chrysanthemicola</name>
    <dbReference type="NCBI Taxonomy" id="798071"/>
    <lineage>
        <taxon>Eukaryota</taxon>
        <taxon>Fungi</taxon>
        <taxon>Dikarya</taxon>
        <taxon>Ascomycota</taxon>
        <taxon>Pezizomycotina</taxon>
        <taxon>Dothideomycetes</taxon>
        <taxon>Pleosporomycetidae</taxon>
        <taxon>Pleosporales</taxon>
        <taxon>Pleosporineae</taxon>
        <taxon>Phaeosphaeriaceae</taxon>
        <taxon>Paraphoma</taxon>
    </lineage>
</organism>
<dbReference type="EMBL" id="JAGMVJ010000019">
    <property type="protein sequence ID" value="KAH7076316.1"/>
    <property type="molecule type" value="Genomic_DNA"/>
</dbReference>
<evidence type="ECO:0000313" key="3">
    <source>
        <dbReference type="Proteomes" id="UP000813461"/>
    </source>
</evidence>
<dbReference type="PANTHER" id="PTHR43647">
    <property type="entry name" value="DEHYDROGENASE"/>
    <property type="match status" value="1"/>
</dbReference>
<dbReference type="Proteomes" id="UP000813461">
    <property type="component" value="Unassembled WGS sequence"/>
</dbReference>
<dbReference type="GO" id="GO:0005741">
    <property type="term" value="C:mitochondrial outer membrane"/>
    <property type="evidence" value="ECO:0007669"/>
    <property type="project" value="TreeGrafter"/>
</dbReference>
<comment type="caution">
    <text evidence="2">The sequence shown here is derived from an EMBL/GenBank/DDBJ whole genome shotgun (WGS) entry which is preliminary data.</text>
</comment>